<evidence type="ECO:0000313" key="2">
    <source>
        <dbReference type="EMBL" id="KFB42883.1"/>
    </source>
</evidence>
<proteinExistence type="predicted"/>
<reference evidence="2 4" key="1">
    <citation type="journal article" date="2014" name="BMC Genomics">
        <title>Genome sequence of Anopheles sinensis provides insight into genetics basis of mosquito competence for malaria parasites.</title>
        <authorList>
            <person name="Zhou D."/>
            <person name="Zhang D."/>
            <person name="Ding G."/>
            <person name="Shi L."/>
            <person name="Hou Q."/>
            <person name="Ye Y."/>
            <person name="Xu Y."/>
            <person name="Zhou H."/>
            <person name="Xiong C."/>
            <person name="Li S."/>
            <person name="Yu J."/>
            <person name="Hong S."/>
            <person name="Yu X."/>
            <person name="Zou P."/>
            <person name="Chen C."/>
            <person name="Chang X."/>
            <person name="Wang W."/>
            <person name="Lv Y."/>
            <person name="Sun Y."/>
            <person name="Ma L."/>
            <person name="Shen B."/>
            <person name="Zhu C."/>
        </authorList>
    </citation>
    <scope>NUCLEOTIDE SEQUENCE [LARGE SCALE GENOMIC DNA]</scope>
</reference>
<sequence>MHWPTRTKLLGWTLAGAPDARDDYDGRQANFHTPSSQPKLPASSKLLHSKGILQQSYPLEGRSFARHGDGFRMHAAPTTARRPGSVN</sequence>
<evidence type="ECO:0000313" key="3">
    <source>
        <dbReference type="EnsemblMetazoa" id="ASIC010638-PA"/>
    </source>
</evidence>
<keyword evidence="4" id="KW-1185">Reference proteome</keyword>
<protein>
    <submittedName>
        <fullName evidence="2 3">Cytochrome P450</fullName>
    </submittedName>
</protein>
<name>A0A084VY39_ANOSI</name>
<dbReference type="VEuPathDB" id="VectorBase:ASIC010638"/>
<organism evidence="2">
    <name type="scientific">Anopheles sinensis</name>
    <name type="common">Mosquito</name>
    <dbReference type="NCBI Taxonomy" id="74873"/>
    <lineage>
        <taxon>Eukaryota</taxon>
        <taxon>Metazoa</taxon>
        <taxon>Ecdysozoa</taxon>
        <taxon>Arthropoda</taxon>
        <taxon>Hexapoda</taxon>
        <taxon>Insecta</taxon>
        <taxon>Pterygota</taxon>
        <taxon>Neoptera</taxon>
        <taxon>Endopterygota</taxon>
        <taxon>Diptera</taxon>
        <taxon>Nematocera</taxon>
        <taxon>Culicoidea</taxon>
        <taxon>Culicidae</taxon>
        <taxon>Anophelinae</taxon>
        <taxon>Anopheles</taxon>
    </lineage>
</organism>
<reference evidence="3" key="2">
    <citation type="submission" date="2020-05" db="UniProtKB">
        <authorList>
            <consortium name="EnsemblMetazoa"/>
        </authorList>
    </citation>
    <scope>IDENTIFICATION</scope>
</reference>
<dbReference type="Proteomes" id="UP000030765">
    <property type="component" value="Unassembled WGS sequence"/>
</dbReference>
<accession>A0A084VY39</accession>
<feature type="region of interest" description="Disordered" evidence="1">
    <location>
        <begin position="21"/>
        <end position="44"/>
    </location>
</feature>
<dbReference type="EMBL" id="ATLV01018274">
    <property type="status" value="NOT_ANNOTATED_CDS"/>
    <property type="molecule type" value="Genomic_DNA"/>
</dbReference>
<dbReference type="AlphaFoldDB" id="A0A084VY39"/>
<evidence type="ECO:0000313" key="4">
    <source>
        <dbReference type="Proteomes" id="UP000030765"/>
    </source>
</evidence>
<gene>
    <name evidence="2" type="ORF">ZHAS_00010638</name>
</gene>
<evidence type="ECO:0000256" key="1">
    <source>
        <dbReference type="SAM" id="MobiDB-lite"/>
    </source>
</evidence>
<dbReference type="EnsemblMetazoa" id="ASIC010638-RA">
    <property type="protein sequence ID" value="ASIC010638-PA"/>
    <property type="gene ID" value="ASIC010638"/>
</dbReference>
<dbReference type="EMBL" id="KE525226">
    <property type="protein sequence ID" value="KFB42883.1"/>
    <property type="molecule type" value="Genomic_DNA"/>
</dbReference>